<reference evidence="1 2" key="1">
    <citation type="submission" date="2016-10" db="EMBL/GenBank/DDBJ databases">
        <authorList>
            <person name="de Groot N.N."/>
        </authorList>
    </citation>
    <scope>NUCLEOTIDE SEQUENCE [LARGE SCALE GENOMIC DNA]</scope>
    <source>
        <strain evidence="1 2">Nl7</strain>
    </source>
</reference>
<sequence>MRARDLLRRQSAWHVPRGDRRGSSWLLYAGKRWYFQRVQQDVKYPVAAFSSAEEWTGDGESEVGDVTLTFSTELFVFIYIGSGLGSFIGNEFKPEHTADIDSAFHTD</sequence>
<dbReference type="AlphaFoldDB" id="A0A1I0GJ34"/>
<accession>A0A1I0GJ34</accession>
<evidence type="ECO:0000313" key="1">
    <source>
        <dbReference type="EMBL" id="SET70043.1"/>
    </source>
</evidence>
<gene>
    <name evidence="1" type="ORF">SAMN05216412_11336</name>
</gene>
<protein>
    <submittedName>
        <fullName evidence="1">Uncharacterized protein</fullName>
    </submittedName>
</protein>
<name>A0A1I0GJ34_9PROT</name>
<organism evidence="1 2">
    <name type="scientific">Nitrosospira multiformis</name>
    <dbReference type="NCBI Taxonomy" id="1231"/>
    <lineage>
        <taxon>Bacteria</taxon>
        <taxon>Pseudomonadati</taxon>
        <taxon>Pseudomonadota</taxon>
        <taxon>Betaproteobacteria</taxon>
        <taxon>Nitrosomonadales</taxon>
        <taxon>Nitrosomonadaceae</taxon>
        <taxon>Nitrosospira</taxon>
    </lineage>
</organism>
<dbReference type="EMBL" id="FOHI01000013">
    <property type="protein sequence ID" value="SET70043.1"/>
    <property type="molecule type" value="Genomic_DNA"/>
</dbReference>
<evidence type="ECO:0000313" key="2">
    <source>
        <dbReference type="Proteomes" id="UP000183339"/>
    </source>
</evidence>
<dbReference type="Proteomes" id="UP000183339">
    <property type="component" value="Unassembled WGS sequence"/>
</dbReference>
<proteinExistence type="predicted"/>